<dbReference type="Gene3D" id="2.40.160.20">
    <property type="match status" value="1"/>
</dbReference>
<dbReference type="RefSeq" id="WP_167210231.1">
    <property type="nucleotide sequence ID" value="NZ_CP050063.1"/>
</dbReference>
<gene>
    <name evidence="2" type="ORF">G8759_17675</name>
</gene>
<dbReference type="InterPro" id="IPR045743">
    <property type="entry name" value="DUF6089"/>
</dbReference>
<evidence type="ECO:0000313" key="2">
    <source>
        <dbReference type="EMBL" id="QIP14316.1"/>
    </source>
</evidence>
<dbReference type="AlphaFoldDB" id="A0A6G9APP8"/>
<dbReference type="Pfam" id="PF19573">
    <property type="entry name" value="DUF6089"/>
    <property type="match status" value="1"/>
</dbReference>
<organism evidence="2 3">
    <name type="scientific">Spirosoma aureum</name>
    <dbReference type="NCBI Taxonomy" id="2692134"/>
    <lineage>
        <taxon>Bacteria</taxon>
        <taxon>Pseudomonadati</taxon>
        <taxon>Bacteroidota</taxon>
        <taxon>Cytophagia</taxon>
        <taxon>Cytophagales</taxon>
        <taxon>Cytophagaceae</taxon>
        <taxon>Spirosoma</taxon>
    </lineage>
</organism>
<keyword evidence="3" id="KW-1185">Reference proteome</keyword>
<dbReference type="InterPro" id="IPR011250">
    <property type="entry name" value="OMP/PagP_B-barrel"/>
</dbReference>
<name>A0A6G9APP8_9BACT</name>
<dbReference type="Proteomes" id="UP000501802">
    <property type="component" value="Chromosome"/>
</dbReference>
<dbReference type="KEGG" id="spib:G8759_17675"/>
<dbReference type="SUPFAM" id="SSF56925">
    <property type="entry name" value="OMPA-like"/>
    <property type="match status" value="1"/>
</dbReference>
<evidence type="ECO:0000259" key="1">
    <source>
        <dbReference type="Pfam" id="PF19573"/>
    </source>
</evidence>
<reference evidence="2 3" key="1">
    <citation type="submission" date="2020-03" db="EMBL/GenBank/DDBJ databases">
        <authorList>
            <person name="Kim M.K."/>
        </authorList>
    </citation>
    <scope>NUCLEOTIDE SEQUENCE [LARGE SCALE GENOMIC DNA]</scope>
    <source>
        <strain evidence="2 3">BT328</strain>
    </source>
</reference>
<accession>A0A6G9APP8</accession>
<feature type="domain" description="DUF6089" evidence="1">
    <location>
        <begin position="12"/>
        <end position="222"/>
    </location>
</feature>
<dbReference type="EMBL" id="CP050063">
    <property type="protein sequence ID" value="QIP14316.1"/>
    <property type="molecule type" value="Genomic_DNA"/>
</dbReference>
<protein>
    <submittedName>
        <fullName evidence="2">Porin family protein</fullName>
    </submittedName>
</protein>
<sequence>MSKRQIHIARLVVAGLFISYSVQAQKIEVGGGLGGMLYKGDVSPHLNPRFYRPAANLFFRYNATRSFSMRLGVAIGSFQAEDHFSKDPYQQARNYSFRSTSSEATIDMEYNFLNYKPLPKAKNWTPYVFGGLGLYSYTNPVVKARALLNFPLGIGVKYEIKRPWSVGLEFGTRFTNNDYLDGLGERTYGITTNKLAQGNPALNDSYTYTAITVSYTFYKIVCP</sequence>
<proteinExistence type="predicted"/>
<evidence type="ECO:0000313" key="3">
    <source>
        <dbReference type="Proteomes" id="UP000501802"/>
    </source>
</evidence>